<evidence type="ECO:0000313" key="2">
    <source>
        <dbReference type="Proteomes" id="UP000255248"/>
    </source>
</evidence>
<organism evidence="1 2">
    <name type="scientific">Edwardsiella hoshinae</name>
    <dbReference type="NCBI Taxonomy" id="93378"/>
    <lineage>
        <taxon>Bacteria</taxon>
        <taxon>Pseudomonadati</taxon>
        <taxon>Pseudomonadota</taxon>
        <taxon>Gammaproteobacteria</taxon>
        <taxon>Enterobacterales</taxon>
        <taxon>Hafniaceae</taxon>
        <taxon>Edwardsiella</taxon>
    </lineage>
</organism>
<sequence length="43" mass="4472">MAAPAECGIGKLGILQRSVLTLAAHLLSLGQLPQLLMKAPLYA</sequence>
<dbReference type="AlphaFoldDB" id="A0A376DHM3"/>
<evidence type="ECO:0000313" key="1">
    <source>
        <dbReference type="EMBL" id="STC89314.1"/>
    </source>
</evidence>
<dbReference type="EMBL" id="UFXZ01000001">
    <property type="protein sequence ID" value="STC89314.1"/>
    <property type="molecule type" value="Genomic_DNA"/>
</dbReference>
<reference evidence="1 2" key="1">
    <citation type="submission" date="2018-06" db="EMBL/GenBank/DDBJ databases">
        <authorList>
            <consortium name="Pathogen Informatics"/>
            <person name="Doyle S."/>
        </authorList>
    </citation>
    <scope>NUCLEOTIDE SEQUENCE [LARGE SCALE GENOMIC DNA]</scope>
    <source>
        <strain evidence="1 2">NCTC12121</strain>
    </source>
</reference>
<proteinExistence type="predicted"/>
<gene>
    <name evidence="1" type="ORF">NCTC12121_02138</name>
</gene>
<accession>A0A376DHM3</accession>
<dbReference type="Proteomes" id="UP000255248">
    <property type="component" value="Unassembled WGS sequence"/>
</dbReference>
<protein>
    <submittedName>
        <fullName evidence="1">Uncharacterized protein</fullName>
    </submittedName>
</protein>
<name>A0A376DHM3_9GAMM</name>